<dbReference type="PATRIC" id="fig|64091.14.peg.1142"/>
<keyword evidence="3" id="KW-1185">Reference proteome</keyword>
<keyword evidence="1" id="KW-0472">Membrane</keyword>
<dbReference type="AlphaFoldDB" id="Q9HPS5"/>
<dbReference type="Proteomes" id="UP000000554">
    <property type="component" value="Chromosome"/>
</dbReference>
<evidence type="ECO:0008006" key="4">
    <source>
        <dbReference type="Google" id="ProtNLM"/>
    </source>
</evidence>
<dbReference type="PANTHER" id="PTHR37692:SF1">
    <property type="entry name" value="DUF420 DOMAIN-CONTAINING PROTEIN"/>
    <property type="match status" value="1"/>
</dbReference>
<organism evidence="2 3">
    <name type="scientific">Halobacterium salinarum (strain ATCC 700922 / JCM 11081 / NRC-1)</name>
    <name type="common">Halobacterium halobium</name>
    <dbReference type="NCBI Taxonomy" id="64091"/>
    <lineage>
        <taxon>Archaea</taxon>
        <taxon>Methanobacteriati</taxon>
        <taxon>Methanobacteriota</taxon>
        <taxon>Stenosarchaea group</taxon>
        <taxon>Halobacteria</taxon>
        <taxon>Halobacteriales</taxon>
        <taxon>Halobacteriaceae</taxon>
        <taxon>Halobacterium</taxon>
        <taxon>Halobacterium salinarum NRC-34001</taxon>
    </lineage>
</organism>
<accession>Q9HPS5</accession>
<feature type="transmembrane region" description="Helical" evidence="1">
    <location>
        <begin position="82"/>
        <end position="101"/>
    </location>
</feature>
<dbReference type="PhylomeDB" id="Q9HPS5"/>
<dbReference type="InterPro" id="IPR007352">
    <property type="entry name" value="DUF420"/>
</dbReference>
<keyword evidence="1" id="KW-1133">Transmembrane helix</keyword>
<dbReference type="InParanoid" id="Q9HPS5"/>
<evidence type="ECO:0000313" key="3">
    <source>
        <dbReference type="Proteomes" id="UP000000554"/>
    </source>
</evidence>
<feature type="transmembrane region" description="Helical" evidence="1">
    <location>
        <begin position="47"/>
        <end position="70"/>
    </location>
</feature>
<evidence type="ECO:0000256" key="1">
    <source>
        <dbReference type="SAM" id="Phobius"/>
    </source>
</evidence>
<dbReference type="Pfam" id="PF04238">
    <property type="entry name" value="DUF420"/>
    <property type="match status" value="1"/>
</dbReference>
<name>Q9HPS5_HALSA</name>
<dbReference type="STRING" id="64091.VNG_1492C"/>
<dbReference type="HOGENOM" id="CLU_104065_1_0_2"/>
<gene>
    <name evidence="2" type="ordered locus">VNG_1492C</name>
</gene>
<dbReference type="RefSeq" id="WP_010903089.1">
    <property type="nucleotide sequence ID" value="NC_002607.1"/>
</dbReference>
<feature type="transmembrane region" description="Helical" evidence="1">
    <location>
        <begin position="12"/>
        <end position="35"/>
    </location>
</feature>
<dbReference type="PANTHER" id="PTHR37692">
    <property type="entry name" value="HYPOTHETICAL MEMBRANE SPANNING PROTEIN"/>
    <property type="match status" value="1"/>
</dbReference>
<dbReference type="EMBL" id="AE004437">
    <property type="protein sequence ID" value="AAG19792.1"/>
    <property type="molecule type" value="Genomic_DNA"/>
</dbReference>
<dbReference type="PIR" id="D84303">
    <property type="entry name" value="D84303"/>
</dbReference>
<dbReference type="PaxDb" id="64091-VNG_1492C"/>
<sequence>MGMADGFVRRHVAGLAAVLGVASIAVVVAAVRGVIPAGVLPQAPAWFIGAIPPLNAVISAAAIGTILAGWRWIRRGDVAKHRAAMATTTLLFVAFLGLYLYRLVVHGTTAFPTTGAVYTFVYLPVLIIHMGLAIACIPLVYYVLLLAGTRPVSEIYDSNHARVGRVAASLWLVSFALGIVVYLMLYVLY</sequence>
<dbReference type="KEGG" id="hal:VNG_1492C"/>
<evidence type="ECO:0000313" key="2">
    <source>
        <dbReference type="EMBL" id="AAG19792.1"/>
    </source>
</evidence>
<feature type="transmembrane region" description="Helical" evidence="1">
    <location>
        <begin position="121"/>
        <end position="145"/>
    </location>
</feature>
<protein>
    <recommendedName>
        <fullName evidence="4">DUF420 family protein</fullName>
    </recommendedName>
</protein>
<feature type="transmembrane region" description="Helical" evidence="1">
    <location>
        <begin position="166"/>
        <end position="188"/>
    </location>
</feature>
<dbReference type="GeneID" id="68694201"/>
<proteinExistence type="predicted"/>
<keyword evidence="1" id="KW-0812">Transmembrane</keyword>
<dbReference type="OrthoDB" id="202206at2157"/>
<reference evidence="2 3" key="1">
    <citation type="journal article" date="2000" name="Proc. Natl. Acad. Sci. U.S.A.">
        <title>Genome sequence of Halobacterium species NRC-1.</title>
        <authorList>
            <person name="Ng W.V."/>
            <person name="Kennedy S.P."/>
            <person name="Mahairas G.G."/>
            <person name="Berquist B."/>
            <person name="Pan M."/>
            <person name="Shukla H.D."/>
            <person name="Lasky S.R."/>
            <person name="Baliga N.S."/>
            <person name="Thorsson V."/>
            <person name="Sbrogna J."/>
            <person name="Swartzell S."/>
            <person name="Weir D."/>
            <person name="Hall J."/>
            <person name="Dahl T.A."/>
            <person name="Welti R."/>
            <person name="Goo Y.A."/>
            <person name="Leithauser B."/>
            <person name="Keller K."/>
            <person name="Cruz R."/>
            <person name="Danson M.J."/>
            <person name="Hough D.W."/>
            <person name="Maddocks D.G."/>
            <person name="Jablonski P.E."/>
            <person name="Krebs M.P."/>
            <person name="Angevine C.M."/>
            <person name="Dale H."/>
            <person name="Isenbarger T.A."/>
            <person name="Peck R.F."/>
            <person name="Pohlschroder M."/>
            <person name="Spudich J.L."/>
            <person name="Jung K.W."/>
            <person name="Alam M."/>
            <person name="Freitas T."/>
            <person name="Hou S."/>
            <person name="Daniels C.J."/>
            <person name="Dennis P.P."/>
            <person name="Omer A.D."/>
            <person name="Ebhardt H."/>
            <person name="Lowe T.M."/>
            <person name="Liang P."/>
            <person name="Riley M."/>
            <person name="Hood L."/>
            <person name="DasSarma S."/>
        </authorList>
    </citation>
    <scope>NUCLEOTIDE SEQUENCE [LARGE SCALE GENOMIC DNA]</scope>
    <source>
        <strain evidence="3">ATCC 700922 / JCM 11081 / NRC-1</strain>
    </source>
</reference>